<dbReference type="SUPFAM" id="SSF47203">
    <property type="entry name" value="Acyl-CoA dehydrogenase C-terminal domain-like"/>
    <property type="match status" value="1"/>
</dbReference>
<dbReference type="InterPro" id="IPR036250">
    <property type="entry name" value="AcylCo_DH-like_C"/>
</dbReference>
<feature type="domain" description="HpaB/PvcC/4-BUDH C-terminal" evidence="6">
    <location>
        <begin position="282"/>
        <end position="478"/>
    </location>
</feature>
<evidence type="ECO:0000256" key="3">
    <source>
        <dbReference type="ARBA" id="ARBA00023002"/>
    </source>
</evidence>
<dbReference type="Gene3D" id="1.10.3140.10">
    <property type="entry name" value="4-hydroxybutyryl-coa dehydratase, domain 1"/>
    <property type="match status" value="1"/>
</dbReference>
<comment type="caution">
    <text evidence="8">The sequence shown here is derived from an EMBL/GenBank/DDBJ whole genome shotgun (WGS) entry which is preliminary data.</text>
</comment>
<accession>A0A939D7D9</accession>
<evidence type="ECO:0000256" key="4">
    <source>
        <dbReference type="PIRSR" id="PIRSR000331-2"/>
    </source>
</evidence>
<keyword evidence="1" id="KW-0285">Flavoprotein</keyword>
<dbReference type="Proteomes" id="UP000664545">
    <property type="component" value="Unassembled WGS sequence"/>
</dbReference>
<feature type="binding site" evidence="4">
    <location>
        <position position="191"/>
    </location>
    <ligand>
        <name>FAD</name>
        <dbReference type="ChEBI" id="CHEBI:57692"/>
    </ligand>
</feature>
<name>A0A939D7D9_CLOAM</name>
<keyword evidence="3" id="KW-0560">Oxidoreductase</keyword>
<feature type="compositionally biased region" description="Basic and acidic residues" evidence="5">
    <location>
        <begin position="493"/>
        <end position="514"/>
    </location>
</feature>
<feature type="domain" description="HpaB/PvcC/4-BUDH N-terminal" evidence="7">
    <location>
        <begin position="5"/>
        <end position="274"/>
    </location>
</feature>
<feature type="region of interest" description="Disordered" evidence="5">
    <location>
        <begin position="478"/>
        <end position="514"/>
    </location>
</feature>
<gene>
    <name evidence="8" type="ORF">JYB65_03700</name>
</gene>
<protein>
    <submittedName>
        <fullName evidence="8">4-hydroxyphenylacetate 3-hydroxylase family protein</fullName>
    </submittedName>
</protein>
<dbReference type="InterPro" id="IPR024719">
    <property type="entry name" value="HpaB/PvcC/4-BUDH_C"/>
</dbReference>
<dbReference type="InterPro" id="IPR024674">
    <property type="entry name" value="HpaB/PvcC/4-BUDH_N"/>
</dbReference>
<evidence type="ECO:0000259" key="6">
    <source>
        <dbReference type="Pfam" id="PF03241"/>
    </source>
</evidence>
<evidence type="ECO:0000259" key="7">
    <source>
        <dbReference type="Pfam" id="PF11794"/>
    </source>
</evidence>
<dbReference type="Gene3D" id="1.20.140.10">
    <property type="entry name" value="Butyryl-CoA Dehydrogenase, subunit A, domain 3"/>
    <property type="match status" value="1"/>
</dbReference>
<dbReference type="RefSeq" id="WP_206581260.1">
    <property type="nucleotide sequence ID" value="NZ_JAFJZZ010000001.1"/>
</dbReference>
<evidence type="ECO:0000256" key="5">
    <source>
        <dbReference type="SAM" id="MobiDB-lite"/>
    </source>
</evidence>
<dbReference type="SUPFAM" id="SSF56645">
    <property type="entry name" value="Acyl-CoA dehydrogenase NM domain-like"/>
    <property type="match status" value="1"/>
</dbReference>
<keyword evidence="9" id="KW-1185">Reference proteome</keyword>
<dbReference type="Gene3D" id="2.40.110.10">
    <property type="entry name" value="Butyryl-CoA Dehydrogenase, subunit A, domain 2"/>
    <property type="match status" value="1"/>
</dbReference>
<evidence type="ECO:0000256" key="1">
    <source>
        <dbReference type="ARBA" id="ARBA00022630"/>
    </source>
</evidence>
<organism evidence="8 9">
    <name type="scientific">Clostridium aminobutyricum</name>
    <dbReference type="NCBI Taxonomy" id="33953"/>
    <lineage>
        <taxon>Bacteria</taxon>
        <taxon>Bacillati</taxon>
        <taxon>Bacillota</taxon>
        <taxon>Clostridia</taxon>
        <taxon>Eubacteriales</taxon>
        <taxon>Clostridiaceae</taxon>
        <taxon>Clostridium</taxon>
    </lineage>
</organism>
<dbReference type="GO" id="GO:0016627">
    <property type="term" value="F:oxidoreductase activity, acting on the CH-CH group of donors"/>
    <property type="evidence" value="ECO:0007669"/>
    <property type="project" value="InterPro"/>
</dbReference>
<dbReference type="InterPro" id="IPR009100">
    <property type="entry name" value="AcylCoA_DH/oxidase_NM_dom_sf"/>
</dbReference>
<keyword evidence="2 4" id="KW-0274">FAD</keyword>
<dbReference type="PANTHER" id="PTHR36117">
    <property type="entry name" value="4-HYDROXYPHENYLACETATE 3-MONOOXYGENASE-RELATED"/>
    <property type="match status" value="1"/>
</dbReference>
<proteinExistence type="predicted"/>
<sequence length="514" mass="57275">MTMKTGKEYIDSLRKLDLNVYMFGEKVKNPVDHPIIKPSLNAVALTYDLALDPLYEDLMTTKSHLTGDKINRFNHIFQSKEDLVTKVKRQRMLGQKTGSCFQRCVGQDAFNAVYSTAYEVDKKHGTNYLDNFVKFLDYVQEEDLIVDGAMTDTKGDRSLSPSQQIDPDLYMHVVEQTKDGVYVTGCKAHQTGVVNSHEILCMPTMAMKPEDKDYAICFSVPTDTKGITIIYGRQSSDTRKMEENDIDVGNSQFGGHEAIVVFDRVFVPNDRIFLNGETEFSGMLVERFGGHHRASYACKVGVGDVLIGASALSADYTGTAKASHIKDKLIEMTQLNETIYSSALACAYEGSPTPSGAYLIDLMLANVCKQNVTRFPYEMGRLAQDIAGGIMVSQPSAKDLNSKEIGHYVDKYLRGVNSVCTENRMRILRLIENLTLGTGAVGYLTESMHGAGSPQAQRIMISRLGNFDHKKQLAKNIAKIDDEKNEQCTAESTESKDKKKEKNKTADDKKKKMN</sequence>
<evidence type="ECO:0000313" key="9">
    <source>
        <dbReference type="Proteomes" id="UP000664545"/>
    </source>
</evidence>
<dbReference type="EMBL" id="JAFJZZ010000001">
    <property type="protein sequence ID" value="MBN7772456.1"/>
    <property type="molecule type" value="Genomic_DNA"/>
</dbReference>
<dbReference type="PIRSF" id="PIRSF000331">
    <property type="entry name" value="HpaA_HpaB"/>
    <property type="match status" value="1"/>
</dbReference>
<reference evidence="8" key="1">
    <citation type="submission" date="2021-02" db="EMBL/GenBank/DDBJ databases">
        <title>Abyssanaerobacter marinus gen.nov., sp., nov, anaerobic bacterium isolated from the Onnuri vent field of Indian Ocean and suggestion of Mogibacteriaceae fam. nov., and proposal of reclassification of ambiguous this family's genus member.</title>
        <authorList>
            <person name="Kim Y.J."/>
            <person name="Yang J.-A."/>
        </authorList>
    </citation>
    <scope>NUCLEOTIDE SEQUENCE</scope>
    <source>
        <strain evidence="8">DSM 2634</strain>
    </source>
</reference>
<dbReference type="Pfam" id="PF03241">
    <property type="entry name" value="HpaB"/>
    <property type="match status" value="1"/>
</dbReference>
<evidence type="ECO:0000256" key="2">
    <source>
        <dbReference type="ARBA" id="ARBA00022827"/>
    </source>
</evidence>
<dbReference type="InterPro" id="IPR046373">
    <property type="entry name" value="Acyl-CoA_Oxase/DH_mid-dom_sf"/>
</dbReference>
<dbReference type="PANTHER" id="PTHR36117:SF3">
    <property type="entry name" value="4-HYDROXYPHENYLACETATE 3-MONOOXYGENASE-RELATED"/>
    <property type="match status" value="1"/>
</dbReference>
<evidence type="ECO:0000313" key="8">
    <source>
        <dbReference type="EMBL" id="MBN7772456.1"/>
    </source>
</evidence>
<dbReference type="Pfam" id="PF11794">
    <property type="entry name" value="HpaB_N"/>
    <property type="match status" value="1"/>
</dbReference>
<dbReference type="AlphaFoldDB" id="A0A939D7D9"/>
<dbReference type="InterPro" id="IPR004925">
    <property type="entry name" value="HpaB/PvcC/4-BUDH"/>
</dbReference>